<organism evidence="7 8">
    <name type="scientific">Gordonia hankookensis</name>
    <dbReference type="NCBI Taxonomy" id="589403"/>
    <lineage>
        <taxon>Bacteria</taxon>
        <taxon>Bacillati</taxon>
        <taxon>Actinomycetota</taxon>
        <taxon>Actinomycetes</taxon>
        <taxon>Mycobacteriales</taxon>
        <taxon>Gordoniaceae</taxon>
        <taxon>Gordonia</taxon>
    </lineage>
</organism>
<keyword evidence="3" id="KW-0288">FMN</keyword>
<dbReference type="InterPro" id="IPR013785">
    <property type="entry name" value="Aldolase_TIM"/>
</dbReference>
<evidence type="ECO:0000256" key="5">
    <source>
        <dbReference type="ARBA" id="ARBA00023002"/>
    </source>
</evidence>
<proteinExistence type="predicted"/>
<protein>
    <submittedName>
        <fullName evidence="7">NADH:flavin oxidoreductase/NADH oxidase</fullName>
    </submittedName>
</protein>
<feature type="domain" description="NADH:flavin oxidoreductase/NADH oxidase N-terminal" evidence="6">
    <location>
        <begin position="7"/>
        <end position="343"/>
    </location>
</feature>
<dbReference type="Pfam" id="PF00724">
    <property type="entry name" value="Oxidored_FMN"/>
    <property type="match status" value="1"/>
</dbReference>
<dbReference type="InterPro" id="IPR001155">
    <property type="entry name" value="OxRdtase_FMN_N"/>
</dbReference>
<evidence type="ECO:0000256" key="2">
    <source>
        <dbReference type="ARBA" id="ARBA00022630"/>
    </source>
</evidence>
<evidence type="ECO:0000256" key="4">
    <source>
        <dbReference type="ARBA" id="ARBA00022857"/>
    </source>
</evidence>
<keyword evidence="4" id="KW-0521">NADP</keyword>
<keyword evidence="8" id="KW-1185">Reference proteome</keyword>
<evidence type="ECO:0000256" key="3">
    <source>
        <dbReference type="ARBA" id="ARBA00022643"/>
    </source>
</evidence>
<dbReference type="PANTHER" id="PTHR43303:SF4">
    <property type="entry name" value="NADPH DEHYDROGENASE C23G7.10C-RELATED"/>
    <property type="match status" value="1"/>
</dbReference>
<dbReference type="CDD" id="cd02932">
    <property type="entry name" value="OYE_YqiM_FMN"/>
    <property type="match status" value="1"/>
</dbReference>
<sequence>MTISPALFNPLTIRDLEIPNRIWLAPMCQYSCFAGDGVPTDWHLVHLGARATGGFGLVLSEAAAVTPDGRISAQDAGIWNDAQAGAWRRITDFVHAQGATVGIQLAHAGRKASVYSPFAKQSGSVPAAEGGWTTVGPSPIAFDGFAEPVALSTDQIAGVVDAFANAARRADAAGFDVVEIHAAHGYLLHQFLSPLSNERNDSYGGSFDNRVRIVLEVAEAVRQAWPEGKPLFVRISATDWTDGGWTPADSGRLARLLGDRGVDLIDVSTGGNVQADIPVGPGYQVEFARSVHRESGIATAAVGLITQPDQAEKVAGDDDVTAVLLARAALREPAWPLRAAYELGVSHRDAPYPAQYTRGAWR</sequence>
<evidence type="ECO:0000313" key="7">
    <source>
        <dbReference type="EMBL" id="MBD1318448.1"/>
    </source>
</evidence>
<accession>A0ABR7W876</accession>
<dbReference type="Gene3D" id="3.20.20.70">
    <property type="entry name" value="Aldolase class I"/>
    <property type="match status" value="1"/>
</dbReference>
<evidence type="ECO:0000256" key="1">
    <source>
        <dbReference type="ARBA" id="ARBA00001917"/>
    </source>
</evidence>
<dbReference type="EMBL" id="JACWMS010000001">
    <property type="protein sequence ID" value="MBD1318448.1"/>
    <property type="molecule type" value="Genomic_DNA"/>
</dbReference>
<keyword evidence="2" id="KW-0285">Flavoprotein</keyword>
<evidence type="ECO:0000313" key="8">
    <source>
        <dbReference type="Proteomes" id="UP000602395"/>
    </source>
</evidence>
<comment type="cofactor">
    <cofactor evidence="1">
        <name>FMN</name>
        <dbReference type="ChEBI" id="CHEBI:58210"/>
    </cofactor>
</comment>
<evidence type="ECO:0000259" key="6">
    <source>
        <dbReference type="Pfam" id="PF00724"/>
    </source>
</evidence>
<keyword evidence="5" id="KW-0560">Oxidoreductase</keyword>
<name>A0ABR7W876_9ACTN</name>
<gene>
    <name evidence="7" type="ORF">IDF66_02525</name>
</gene>
<reference evidence="7 8" key="1">
    <citation type="submission" date="2020-09" db="EMBL/GenBank/DDBJ databases">
        <title>Novel species in genus Gordonia.</title>
        <authorList>
            <person name="Zhang G."/>
        </authorList>
    </citation>
    <scope>NUCLEOTIDE SEQUENCE [LARGE SCALE GENOMIC DNA]</scope>
    <source>
        <strain evidence="7 8">ON-33</strain>
    </source>
</reference>
<dbReference type="Proteomes" id="UP000602395">
    <property type="component" value="Unassembled WGS sequence"/>
</dbReference>
<dbReference type="InterPro" id="IPR044152">
    <property type="entry name" value="YqjM-like"/>
</dbReference>
<comment type="caution">
    <text evidence="7">The sequence shown here is derived from an EMBL/GenBank/DDBJ whole genome shotgun (WGS) entry which is preliminary data.</text>
</comment>
<dbReference type="PANTHER" id="PTHR43303">
    <property type="entry name" value="NADPH DEHYDROGENASE C23G7.10C-RELATED"/>
    <property type="match status" value="1"/>
</dbReference>
<dbReference type="SUPFAM" id="SSF51395">
    <property type="entry name" value="FMN-linked oxidoreductases"/>
    <property type="match status" value="1"/>
</dbReference>